<evidence type="ECO:0000256" key="2">
    <source>
        <dbReference type="PROSITE-ProRule" id="PRU00332"/>
    </source>
</evidence>
<feature type="region of interest" description="Disordered" evidence="3">
    <location>
        <begin position="1"/>
        <end position="126"/>
    </location>
</feature>
<feature type="compositionally biased region" description="Basic and acidic residues" evidence="3">
    <location>
        <begin position="246"/>
        <end position="257"/>
    </location>
</feature>
<feature type="compositionally biased region" description="Low complexity" evidence="3">
    <location>
        <begin position="205"/>
        <end position="218"/>
    </location>
</feature>
<dbReference type="InterPro" id="IPR036390">
    <property type="entry name" value="WH_DNA-bd_sf"/>
</dbReference>
<dbReference type="PROSITE" id="PS50961">
    <property type="entry name" value="HTH_LA"/>
    <property type="match status" value="1"/>
</dbReference>
<dbReference type="GO" id="GO:0005737">
    <property type="term" value="C:cytoplasm"/>
    <property type="evidence" value="ECO:0007669"/>
    <property type="project" value="UniProtKB-ARBA"/>
</dbReference>
<feature type="region of interest" description="Disordered" evidence="3">
    <location>
        <begin position="139"/>
        <end position="327"/>
    </location>
</feature>
<accession>A0A5B7B921</accession>
<evidence type="ECO:0000259" key="4">
    <source>
        <dbReference type="PROSITE" id="PS50961"/>
    </source>
</evidence>
<dbReference type="PANTHER" id="PTHR22792">
    <property type="entry name" value="LUPUS LA PROTEIN-RELATED"/>
    <property type="match status" value="1"/>
</dbReference>
<feature type="compositionally biased region" description="Polar residues" evidence="3">
    <location>
        <begin position="139"/>
        <end position="153"/>
    </location>
</feature>
<dbReference type="SUPFAM" id="SSF46785">
    <property type="entry name" value="Winged helix' DNA-binding domain"/>
    <property type="match status" value="1"/>
</dbReference>
<feature type="compositionally biased region" description="Low complexity" evidence="3">
    <location>
        <begin position="100"/>
        <end position="109"/>
    </location>
</feature>
<dbReference type="Pfam" id="PF05383">
    <property type="entry name" value="La"/>
    <property type="match status" value="1"/>
</dbReference>
<dbReference type="EMBL" id="GHES01034773">
    <property type="protein sequence ID" value="MPA65332.1"/>
    <property type="molecule type" value="Transcribed_RNA"/>
</dbReference>
<feature type="compositionally biased region" description="Polar residues" evidence="3">
    <location>
        <begin position="181"/>
        <end position="192"/>
    </location>
</feature>
<feature type="compositionally biased region" description="Low complexity" evidence="3">
    <location>
        <begin position="158"/>
        <end position="180"/>
    </location>
</feature>
<gene>
    <name evidence="5" type="ORF">Din_034773</name>
</gene>
<feature type="compositionally biased region" description="Basic and acidic residues" evidence="3">
    <location>
        <begin position="289"/>
        <end position="325"/>
    </location>
</feature>
<dbReference type="Gene3D" id="1.10.10.10">
    <property type="entry name" value="Winged helix-like DNA-binding domain superfamily/Winged helix DNA-binding domain"/>
    <property type="match status" value="1"/>
</dbReference>
<proteinExistence type="predicted"/>
<feature type="compositionally biased region" description="Polar residues" evidence="3">
    <location>
        <begin position="263"/>
        <end position="277"/>
    </location>
</feature>
<feature type="domain" description="HTH La-type RNA-binding" evidence="4">
    <location>
        <begin position="396"/>
        <end position="485"/>
    </location>
</feature>
<evidence type="ECO:0000313" key="5">
    <source>
        <dbReference type="EMBL" id="MPA65332.1"/>
    </source>
</evidence>
<dbReference type="FunFam" id="1.10.10.10:FF:000131">
    <property type="entry name" value="la-related protein 1B isoform X2"/>
    <property type="match status" value="1"/>
</dbReference>
<dbReference type="AlphaFoldDB" id="A0A5B7B921"/>
<dbReference type="SMART" id="SM00715">
    <property type="entry name" value="LA"/>
    <property type="match status" value="1"/>
</dbReference>
<evidence type="ECO:0000256" key="3">
    <source>
        <dbReference type="SAM" id="MobiDB-lite"/>
    </source>
</evidence>
<keyword evidence="1 2" id="KW-0694">RNA-binding</keyword>
<feature type="region of interest" description="Disordered" evidence="3">
    <location>
        <begin position="512"/>
        <end position="565"/>
    </location>
</feature>
<dbReference type="InterPro" id="IPR045180">
    <property type="entry name" value="La_dom_prot"/>
</dbReference>
<protein>
    <recommendedName>
        <fullName evidence="4">HTH La-type RNA-binding domain-containing protein</fullName>
    </recommendedName>
</protein>
<sequence length="565" mass="60237">MATIANSASNNHSPRNTADAALNSPQSRRAARGVSSPWTQILRGGESESTISASAAPSSPSSSSPAFDEQATSSSDWSASKVAASSSSPEDCAVEVQAESSDNGSGNSNAAKKPAWNKPSNGAVEIGPVMGAVSWPALSESTRASPKSTSSESLKALSDGSVSISQGSGIASSSSQKQIIPNNANPSLTANHVTPPGRQKFMRRSGGSSSGSVSANGGFLQPPPVSVVEMPSNNAGKSGSVLLDSSSRDHTHKETGHRGGFGSQSHSGNDHTQTQQRHSLRRGNGGPHPRGDGSYHHNYGGRRDQDRGNHDWNPHRNFNSRDAHMQPHRVVPRSYMRPSPHSSAPFIPPPPVPVRPYNPMGYPDMPPPLIYLHPPPESLRSVPIVAPIPPHPMFFPVPDTQLHAKIVTQIDYYFSNENLIKDAFLRQNMDDQGWVPIKLIAGFKKVAQLTDSIQLILEVVRTSTVVEVQGDKVRRRNDWKKWIIGPTVSSPQPLGRSSYDTLAANLQSVSLEEKNNKQGQAEAFPSRSSSGDLNSQSQPSSSEGTGQATFQAGSERSISARSSTK</sequence>
<organism evidence="5">
    <name type="scientific">Davidia involucrata</name>
    <name type="common">Dove tree</name>
    <dbReference type="NCBI Taxonomy" id="16924"/>
    <lineage>
        <taxon>Eukaryota</taxon>
        <taxon>Viridiplantae</taxon>
        <taxon>Streptophyta</taxon>
        <taxon>Embryophyta</taxon>
        <taxon>Tracheophyta</taxon>
        <taxon>Spermatophyta</taxon>
        <taxon>Magnoliopsida</taxon>
        <taxon>eudicotyledons</taxon>
        <taxon>Gunneridae</taxon>
        <taxon>Pentapetalae</taxon>
        <taxon>asterids</taxon>
        <taxon>Cornales</taxon>
        <taxon>Nyssaceae</taxon>
        <taxon>Davidia</taxon>
    </lineage>
</organism>
<dbReference type="CDD" id="cd07323">
    <property type="entry name" value="LAM"/>
    <property type="match status" value="1"/>
</dbReference>
<dbReference type="PANTHER" id="PTHR22792:SF132">
    <property type="entry name" value="LA-RELATED PROTEIN 1"/>
    <property type="match status" value="1"/>
</dbReference>
<name>A0A5B7B921_DAVIN</name>
<feature type="compositionally biased region" description="Polar residues" evidence="3">
    <location>
        <begin position="526"/>
        <end position="565"/>
    </location>
</feature>
<dbReference type="InterPro" id="IPR036388">
    <property type="entry name" value="WH-like_DNA-bd_sf"/>
</dbReference>
<dbReference type="InterPro" id="IPR006630">
    <property type="entry name" value="La_HTH"/>
</dbReference>
<reference evidence="5" key="1">
    <citation type="submission" date="2019-08" db="EMBL/GenBank/DDBJ databases">
        <title>Reference gene set and small RNA set construction with multiple tissues from Davidia involucrata Baill.</title>
        <authorList>
            <person name="Yang H."/>
            <person name="Zhou C."/>
            <person name="Li G."/>
            <person name="Wang J."/>
            <person name="Gao P."/>
            <person name="Wang M."/>
            <person name="Wang R."/>
            <person name="Zhao Y."/>
        </authorList>
    </citation>
    <scope>NUCLEOTIDE SEQUENCE</scope>
    <source>
        <tissue evidence="5">Mixed with DoveR01_LX</tissue>
    </source>
</reference>
<evidence type="ECO:0000256" key="1">
    <source>
        <dbReference type="ARBA" id="ARBA00022884"/>
    </source>
</evidence>
<dbReference type="GO" id="GO:0003723">
    <property type="term" value="F:RNA binding"/>
    <property type="evidence" value="ECO:0007669"/>
    <property type="project" value="UniProtKB-UniRule"/>
</dbReference>
<feature type="compositionally biased region" description="Low complexity" evidence="3">
    <location>
        <begin position="52"/>
        <end position="88"/>
    </location>
</feature>
<feature type="compositionally biased region" description="Polar residues" evidence="3">
    <location>
        <begin position="1"/>
        <end position="16"/>
    </location>
</feature>